<evidence type="ECO:0000313" key="4">
    <source>
        <dbReference type="Proteomes" id="UP000186817"/>
    </source>
</evidence>
<dbReference type="OrthoDB" id="445310at2759"/>
<dbReference type="InterPro" id="IPR013103">
    <property type="entry name" value="RVT_2"/>
</dbReference>
<evidence type="ECO:0000259" key="2">
    <source>
        <dbReference type="PROSITE" id="PS50994"/>
    </source>
</evidence>
<comment type="caution">
    <text evidence="3">The sequence shown here is derived from an EMBL/GenBank/DDBJ whole genome shotgun (WGS) entry which is preliminary data.</text>
</comment>
<dbReference type="InterPro" id="IPR012337">
    <property type="entry name" value="RNaseH-like_sf"/>
</dbReference>
<dbReference type="Proteomes" id="UP000186817">
    <property type="component" value="Unassembled WGS sequence"/>
</dbReference>
<dbReference type="SUPFAM" id="SSF53098">
    <property type="entry name" value="Ribonuclease H-like"/>
    <property type="match status" value="1"/>
</dbReference>
<evidence type="ECO:0000313" key="3">
    <source>
        <dbReference type="EMBL" id="OLP79603.1"/>
    </source>
</evidence>
<sequence>MVGSGAEYVTFGAYSHGAFYGATRATEENSQLVRYLNAFGRVHLPKGAKWTSISVSGDNQIPVHRDVNNSEQYPNFGIGVGNYRGGELWVHDPQLTEQSPGSLPQVRPDGATIYGRAKATRHQVVCFQPKVWHATCPWSGQRIMVTFYVSRGWQQLSSDAQDLLCAQGFQIPCVEAAHVLQRAGAWKQKFKSEREREDERIKRYLYLLHAATGHGSMRHLYQALKRRNAAPRVLELAKTFTCSICEEKRRVPPQRVASLEPLPPKWATISADIGHWKHPVSGEHVAFMVIIDEGSRYRAARILCKGPKQTPSASTCLSYLMEGWTQYFGNPNCIRLDPAGSFRSQAVADFCDRHGIFLDIVPGEAHWQIGACEQAVQGLKDVMGKLSHEEPDIKAEELLSTAVRTFNQRDMIRGFSPLQHAFGRNADVTGRLINAADGQPDEFQVENPEGEFARNVERQARAEKAHSDWQAHQRILRAQNSRGRRTLVFHPGQMVFFWRSQESGRGKHAPGTKKGRFLGPARILATETRRDESGALRPGSAVWLVRGRQLVKCAPEQLRHASQREELVEALSEDTKIPWTFTKVASEIGGNQFEDATADLPDEAEWRRAQDLEEEVPPTRRRLTRKRPPQDPDEESAAPDAASSRPAAVPRTEATASANYVETGACWWSDVAETSWGSESPWWRDSSSAVEVQIEMPESSRGLKRAFANLPSFFVGAMKKRSVEVSERKLSDDERAQFTAAKLSEVKNFIAAEAFESLPEHLRPDKSTAIGMRWVLTWKQLDGGGRKAKARAVLLGYQDPSYEHRATTSPVMSRQTRQCFLQMCANQRWKVFKGDVSGAFLQGRPYPGDLFCIPCDEICDCMGITRGSVTRLRKACYGLVDAPLEWYKTVADYLSSLGLERAWSDPCLWLWRPQQQLRGIVSGHVDDFLFGGSEQDKEWQLILQKIQNKFKWGDWESGEFTQCGVQIRQLEQGFELSQKQYVEDHIQEIPLCASRRKCRDAETSEREKTQLRAALGALSWHGQQVAPHIAAEVSLLLSEVSRSTVHTVVKTNLLVAHTRAKRDHIMKIHAFDPKEELCIYAWVDAGSQNRPDGGSTQGAFLGMSTMGLQKGEVLPVSPLAWHSHKIDRACRSPGAAETQAAVNGEDSLYYLRYQWSEMAHGNIKVRQPEENVKKTRGCLISDSRNVFDKVKTEVLTIKGAEKRSNIELIAIKAAQQQTDLEVRWVHSEAQLSNSLTKAGAAKELELYYRMGHAWRIVEDDEMRSARRRKQEGLHRLTSAHFRHKQYQKGQKSEAPPTGKEFTCVDKKLERYGTVVATLHNLMLWWQTLPDVDKANTRHIENLVERTEHAAYSESAWLSDAQQARDLAEKARNTVSDVEV</sequence>
<reference evidence="3 4" key="1">
    <citation type="submission" date="2016-02" db="EMBL/GenBank/DDBJ databases">
        <title>Genome analysis of coral dinoflagellate symbionts highlights evolutionary adaptations to a symbiotic lifestyle.</title>
        <authorList>
            <person name="Aranda M."/>
            <person name="Li Y."/>
            <person name="Liew Y.J."/>
            <person name="Baumgarten S."/>
            <person name="Simakov O."/>
            <person name="Wilson M."/>
            <person name="Piel J."/>
            <person name="Ashoor H."/>
            <person name="Bougouffa S."/>
            <person name="Bajic V.B."/>
            <person name="Ryu T."/>
            <person name="Ravasi T."/>
            <person name="Bayer T."/>
            <person name="Micklem G."/>
            <person name="Kim H."/>
            <person name="Bhak J."/>
            <person name="Lajeunesse T.C."/>
            <person name="Voolstra C.R."/>
        </authorList>
    </citation>
    <scope>NUCLEOTIDE SEQUENCE [LARGE SCALE GENOMIC DNA]</scope>
    <source>
        <strain evidence="3 4">CCMP2467</strain>
    </source>
</reference>
<protein>
    <submittedName>
        <fullName evidence="3">Copia protein</fullName>
    </submittedName>
</protein>
<dbReference type="GO" id="GO:0015074">
    <property type="term" value="P:DNA integration"/>
    <property type="evidence" value="ECO:0007669"/>
    <property type="project" value="InterPro"/>
</dbReference>
<gene>
    <name evidence="3" type="primary">GIP</name>
    <name evidence="3" type="ORF">AK812_SmicGene40091</name>
</gene>
<dbReference type="InterPro" id="IPR001584">
    <property type="entry name" value="Integrase_cat-core"/>
</dbReference>
<evidence type="ECO:0000256" key="1">
    <source>
        <dbReference type="SAM" id="MobiDB-lite"/>
    </source>
</evidence>
<dbReference type="Gene3D" id="3.30.420.10">
    <property type="entry name" value="Ribonuclease H-like superfamily/Ribonuclease H"/>
    <property type="match status" value="1"/>
</dbReference>
<organism evidence="3 4">
    <name type="scientific">Symbiodinium microadriaticum</name>
    <name type="common">Dinoflagellate</name>
    <name type="synonym">Zooxanthella microadriatica</name>
    <dbReference type="NCBI Taxonomy" id="2951"/>
    <lineage>
        <taxon>Eukaryota</taxon>
        <taxon>Sar</taxon>
        <taxon>Alveolata</taxon>
        <taxon>Dinophyceae</taxon>
        <taxon>Suessiales</taxon>
        <taxon>Symbiodiniaceae</taxon>
        <taxon>Symbiodinium</taxon>
    </lineage>
</organism>
<dbReference type="Pfam" id="PF07727">
    <property type="entry name" value="RVT_2"/>
    <property type="match status" value="1"/>
</dbReference>
<name>A0A1Q9C9J3_SYMMI</name>
<accession>A0A1Q9C9J3</accession>
<dbReference type="GO" id="GO:0003676">
    <property type="term" value="F:nucleic acid binding"/>
    <property type="evidence" value="ECO:0007669"/>
    <property type="project" value="InterPro"/>
</dbReference>
<dbReference type="EMBL" id="LSRX01001465">
    <property type="protein sequence ID" value="OLP79603.1"/>
    <property type="molecule type" value="Genomic_DNA"/>
</dbReference>
<proteinExistence type="predicted"/>
<feature type="domain" description="Integrase catalytic" evidence="2">
    <location>
        <begin position="260"/>
        <end position="425"/>
    </location>
</feature>
<keyword evidence="4" id="KW-1185">Reference proteome</keyword>
<dbReference type="InterPro" id="IPR036397">
    <property type="entry name" value="RNaseH_sf"/>
</dbReference>
<feature type="compositionally biased region" description="Low complexity" evidence="1">
    <location>
        <begin position="638"/>
        <end position="651"/>
    </location>
</feature>
<dbReference type="PROSITE" id="PS50994">
    <property type="entry name" value="INTEGRASE"/>
    <property type="match status" value="1"/>
</dbReference>
<feature type="region of interest" description="Disordered" evidence="1">
    <location>
        <begin position="609"/>
        <end position="653"/>
    </location>
</feature>